<dbReference type="Proteomes" id="UP000661607">
    <property type="component" value="Unassembled WGS sequence"/>
</dbReference>
<gene>
    <name evidence="2" type="ORF">H4W81_005177</name>
</gene>
<reference evidence="2 3" key="1">
    <citation type="submission" date="2020-10" db="EMBL/GenBank/DDBJ databases">
        <title>Sequencing the genomes of 1000 actinobacteria strains.</title>
        <authorList>
            <person name="Klenk H.-P."/>
        </authorList>
    </citation>
    <scope>NUCLEOTIDE SEQUENCE [LARGE SCALE GENOMIC DNA]</scope>
    <source>
        <strain evidence="2 3">DSM 43748</strain>
    </source>
</reference>
<dbReference type="RefSeq" id="WP_225958793.1">
    <property type="nucleotide sequence ID" value="NZ_BAAASY010000002.1"/>
</dbReference>
<feature type="domain" description="DUF4097" evidence="1">
    <location>
        <begin position="127"/>
        <end position="240"/>
    </location>
</feature>
<dbReference type="InterPro" id="IPR025164">
    <property type="entry name" value="Toastrack_DUF4097"/>
</dbReference>
<protein>
    <submittedName>
        <fullName evidence="2">DUF4097 and DUF4098 domain-containing protein YvlB</fullName>
    </submittedName>
</protein>
<keyword evidence="3" id="KW-1185">Reference proteome</keyword>
<proteinExistence type="predicted"/>
<dbReference type="PROSITE" id="PS51257">
    <property type="entry name" value="PROKAR_LIPOPROTEIN"/>
    <property type="match status" value="1"/>
</dbReference>
<evidence type="ECO:0000313" key="2">
    <source>
        <dbReference type="EMBL" id="MBE1562398.1"/>
    </source>
</evidence>
<name>A0ABR9KK56_9ACTN</name>
<evidence type="ECO:0000313" key="3">
    <source>
        <dbReference type="Proteomes" id="UP000661607"/>
    </source>
</evidence>
<comment type="caution">
    <text evidence="2">The sequence shown here is derived from an EMBL/GenBank/DDBJ whole genome shotgun (WGS) entry which is preliminary data.</text>
</comment>
<accession>A0ABR9KK56</accession>
<sequence length="244" mass="25145">MPLGRPGGRIGGMKKKGVIAVGGLLASVTLLTGCGLAGIGGPTEKKTASYEVKDDVVRLSVKGEGGAIVVTGSDRTGIKVTENMHWRSDQPQVRHEVKGDTLELSYDCKRTWNASCYVDYTIEVPKGMRVKTDSGAGDITLRSLAGDLDVTTGAGDIDANGLTGKRLFVETGAGDIKLKYASAPDSVELETGAGTATLYLPQGAYDVTTDTGAGSADVKVTDDAAAPRKVSISSGAGDVKVLPL</sequence>
<organism evidence="2 3">
    <name type="scientific">Nonomuraea africana</name>
    <dbReference type="NCBI Taxonomy" id="46171"/>
    <lineage>
        <taxon>Bacteria</taxon>
        <taxon>Bacillati</taxon>
        <taxon>Actinomycetota</taxon>
        <taxon>Actinomycetes</taxon>
        <taxon>Streptosporangiales</taxon>
        <taxon>Streptosporangiaceae</taxon>
        <taxon>Nonomuraea</taxon>
    </lineage>
</organism>
<dbReference type="Gene3D" id="2.160.20.120">
    <property type="match status" value="1"/>
</dbReference>
<dbReference type="EMBL" id="JADBEF010000001">
    <property type="protein sequence ID" value="MBE1562398.1"/>
    <property type="molecule type" value="Genomic_DNA"/>
</dbReference>
<dbReference type="Pfam" id="PF13349">
    <property type="entry name" value="DUF4097"/>
    <property type="match status" value="1"/>
</dbReference>
<evidence type="ECO:0000259" key="1">
    <source>
        <dbReference type="Pfam" id="PF13349"/>
    </source>
</evidence>